<evidence type="ECO:0000259" key="2">
    <source>
        <dbReference type="Pfam" id="PF03819"/>
    </source>
</evidence>
<dbReference type="AlphaFoldDB" id="A0A9D1UP59"/>
<dbReference type="GO" id="GO:0006203">
    <property type="term" value="P:dGTP catabolic process"/>
    <property type="evidence" value="ECO:0007669"/>
    <property type="project" value="TreeGrafter"/>
</dbReference>
<proteinExistence type="predicted"/>
<feature type="domain" description="NTP pyrophosphohydrolase MazG-like" evidence="2">
    <location>
        <begin position="170"/>
        <end position="262"/>
    </location>
</feature>
<dbReference type="InterPro" id="IPR004518">
    <property type="entry name" value="MazG-like_dom"/>
</dbReference>
<dbReference type="SUPFAM" id="SSF101386">
    <property type="entry name" value="all-alpha NTP pyrophosphatases"/>
    <property type="match status" value="1"/>
</dbReference>
<reference evidence="3" key="1">
    <citation type="journal article" date="2021" name="PeerJ">
        <title>Extensive microbial diversity within the chicken gut microbiome revealed by metagenomics and culture.</title>
        <authorList>
            <person name="Gilroy R."/>
            <person name="Ravi A."/>
            <person name="Getino M."/>
            <person name="Pursley I."/>
            <person name="Horton D.L."/>
            <person name="Alikhan N.F."/>
            <person name="Baker D."/>
            <person name="Gharbi K."/>
            <person name="Hall N."/>
            <person name="Watson M."/>
            <person name="Adriaenssens E.M."/>
            <person name="Foster-Nyarko E."/>
            <person name="Jarju S."/>
            <person name="Secka A."/>
            <person name="Antonio M."/>
            <person name="Oren A."/>
            <person name="Chaudhuri R.R."/>
            <person name="La Ragione R."/>
            <person name="Hildebrand F."/>
            <person name="Pallen M.J."/>
        </authorList>
    </citation>
    <scope>NUCLEOTIDE SEQUENCE</scope>
    <source>
        <strain evidence="3">4376</strain>
    </source>
</reference>
<dbReference type="GO" id="GO:0046076">
    <property type="term" value="P:dTTP catabolic process"/>
    <property type="evidence" value="ECO:0007669"/>
    <property type="project" value="TreeGrafter"/>
</dbReference>
<protein>
    <recommendedName>
        <fullName evidence="2">NTP pyrophosphohydrolase MazG-like domain-containing protein</fullName>
    </recommendedName>
</protein>
<dbReference type="InterPro" id="IPR011551">
    <property type="entry name" value="NTP_PyrPHydrolase_MazG"/>
</dbReference>
<dbReference type="Gene3D" id="1.10.287.1080">
    <property type="entry name" value="MazG-like"/>
    <property type="match status" value="1"/>
</dbReference>
<evidence type="ECO:0000256" key="1">
    <source>
        <dbReference type="SAM" id="MobiDB-lite"/>
    </source>
</evidence>
<dbReference type="GO" id="GO:0046052">
    <property type="term" value="P:UTP catabolic process"/>
    <property type="evidence" value="ECO:0007669"/>
    <property type="project" value="TreeGrafter"/>
</dbReference>
<dbReference type="EMBL" id="DXFZ01000011">
    <property type="protein sequence ID" value="HIW95054.1"/>
    <property type="molecule type" value="Genomic_DNA"/>
</dbReference>
<dbReference type="Proteomes" id="UP000824189">
    <property type="component" value="Unassembled WGS sequence"/>
</dbReference>
<feature type="non-terminal residue" evidence="3">
    <location>
        <position position="341"/>
    </location>
</feature>
<dbReference type="Pfam" id="PF03819">
    <property type="entry name" value="MazG"/>
    <property type="match status" value="1"/>
</dbReference>
<sequence length="341" mass="36975">MSVVLLDPRFPNMIPVDAVDLLRGDVCYTEEVPIRVRWVIADLGGHTVDESEILVTTDPENETVQFRLEQGETMITAPSLQVHLEPTRELESGEARGGVAPEEKDEETVTHSGGVVDGEIVGTDDHTVAVAGLRRTTRTEVPASVMDEVEDAIAIMARALRQGEWEQAMTHTSLMDYLRAETEELGYIVAQLSELEDGGSGRFGGDGTAPQWLEQELCAELSDVLLQVLFHAEIANRRGAFDIGHVAGAFVAKMRSRAPYLFEEVERQVPRTEQDRLWAAGKEREREEKAERLGEKYHEFVARKDAAPAASGTGSASPSTATAPATSTAPGDTAPGAPATA</sequence>
<organism evidence="3 4">
    <name type="scientific">Candidatus Corynebacterium gallistercoris</name>
    <dbReference type="NCBI Taxonomy" id="2838530"/>
    <lineage>
        <taxon>Bacteria</taxon>
        <taxon>Bacillati</taxon>
        <taxon>Actinomycetota</taxon>
        <taxon>Actinomycetes</taxon>
        <taxon>Mycobacteriales</taxon>
        <taxon>Corynebacteriaceae</taxon>
        <taxon>Corynebacterium</taxon>
    </lineage>
</organism>
<name>A0A9D1UP59_9CORY</name>
<evidence type="ECO:0000313" key="4">
    <source>
        <dbReference type="Proteomes" id="UP000824189"/>
    </source>
</evidence>
<dbReference type="GO" id="GO:0046047">
    <property type="term" value="P:TTP catabolic process"/>
    <property type="evidence" value="ECO:0007669"/>
    <property type="project" value="TreeGrafter"/>
</dbReference>
<comment type="caution">
    <text evidence="3">The sequence shown here is derived from an EMBL/GenBank/DDBJ whole genome shotgun (WGS) entry which is preliminary data.</text>
</comment>
<dbReference type="PANTHER" id="PTHR30522:SF0">
    <property type="entry name" value="NUCLEOSIDE TRIPHOSPHATE PYROPHOSPHOHYDROLASE"/>
    <property type="match status" value="1"/>
</dbReference>
<dbReference type="GO" id="GO:0047429">
    <property type="term" value="F:nucleoside triphosphate diphosphatase activity"/>
    <property type="evidence" value="ECO:0007669"/>
    <property type="project" value="TreeGrafter"/>
</dbReference>
<accession>A0A9D1UP59</accession>
<dbReference type="GO" id="GO:0046061">
    <property type="term" value="P:dATP catabolic process"/>
    <property type="evidence" value="ECO:0007669"/>
    <property type="project" value="TreeGrafter"/>
</dbReference>
<gene>
    <name evidence="3" type="ORF">H9867_00985</name>
</gene>
<feature type="region of interest" description="Disordered" evidence="1">
    <location>
        <begin position="86"/>
        <end position="110"/>
    </location>
</feature>
<evidence type="ECO:0000313" key="3">
    <source>
        <dbReference type="EMBL" id="HIW95054.1"/>
    </source>
</evidence>
<feature type="region of interest" description="Disordered" evidence="1">
    <location>
        <begin position="302"/>
        <end position="341"/>
    </location>
</feature>
<reference evidence="3" key="2">
    <citation type="submission" date="2021-04" db="EMBL/GenBank/DDBJ databases">
        <authorList>
            <person name="Gilroy R."/>
        </authorList>
    </citation>
    <scope>NUCLEOTIDE SEQUENCE</scope>
    <source>
        <strain evidence="3">4376</strain>
    </source>
</reference>
<feature type="compositionally biased region" description="Low complexity" evidence="1">
    <location>
        <begin position="307"/>
        <end position="341"/>
    </location>
</feature>
<dbReference type="PANTHER" id="PTHR30522">
    <property type="entry name" value="NUCLEOSIDE TRIPHOSPHATE PYROPHOSPHOHYDROLASE"/>
    <property type="match status" value="1"/>
</dbReference>
<dbReference type="GO" id="GO:0046081">
    <property type="term" value="P:dUTP catabolic process"/>
    <property type="evidence" value="ECO:0007669"/>
    <property type="project" value="TreeGrafter"/>
</dbReference>